<keyword evidence="3" id="KW-0813">Transport</keyword>
<dbReference type="GO" id="GO:0005802">
    <property type="term" value="C:trans-Golgi network"/>
    <property type="evidence" value="ECO:0007669"/>
    <property type="project" value="TreeGrafter"/>
</dbReference>
<feature type="transmembrane region" description="Helical" evidence="9">
    <location>
        <begin position="21"/>
        <end position="42"/>
    </location>
</feature>
<keyword evidence="11" id="KW-1185">Reference proteome</keyword>
<feature type="transmembrane region" description="Helical" evidence="9">
    <location>
        <begin position="119"/>
        <end position="136"/>
    </location>
</feature>
<evidence type="ECO:0000313" key="11">
    <source>
        <dbReference type="Proteomes" id="UP000054350"/>
    </source>
</evidence>
<dbReference type="PANTHER" id="PTHR12952:SF0">
    <property type="entry name" value="PROTEIN SYS1 HOMOLOG"/>
    <property type="match status" value="1"/>
</dbReference>
<keyword evidence="5" id="KW-0653">Protein transport</keyword>
<keyword evidence="8 9" id="KW-0472">Membrane</keyword>
<feature type="transmembrane region" description="Helical" evidence="9">
    <location>
        <begin position="62"/>
        <end position="84"/>
    </location>
</feature>
<organism evidence="10 11">
    <name type="scientific">Allomyces macrogynus (strain ATCC 38327)</name>
    <name type="common">Allomyces javanicus var. macrogynus</name>
    <dbReference type="NCBI Taxonomy" id="578462"/>
    <lineage>
        <taxon>Eukaryota</taxon>
        <taxon>Fungi</taxon>
        <taxon>Fungi incertae sedis</taxon>
        <taxon>Blastocladiomycota</taxon>
        <taxon>Blastocladiomycetes</taxon>
        <taxon>Blastocladiales</taxon>
        <taxon>Blastocladiaceae</taxon>
        <taxon>Allomyces</taxon>
    </lineage>
</organism>
<dbReference type="GO" id="GO:0034067">
    <property type="term" value="P:protein localization to Golgi apparatus"/>
    <property type="evidence" value="ECO:0007669"/>
    <property type="project" value="TreeGrafter"/>
</dbReference>
<proteinExistence type="inferred from homology"/>
<evidence type="ECO:0000256" key="2">
    <source>
        <dbReference type="ARBA" id="ARBA00008160"/>
    </source>
</evidence>
<dbReference type="GO" id="GO:0000139">
    <property type="term" value="C:Golgi membrane"/>
    <property type="evidence" value="ECO:0007669"/>
    <property type="project" value="UniProtKB-SubCell"/>
</dbReference>
<comment type="subcellular location">
    <subcellularLocation>
        <location evidence="1">Golgi apparatus membrane</location>
        <topology evidence="1">Multi-pass membrane protein</topology>
    </subcellularLocation>
</comment>
<reference evidence="11" key="2">
    <citation type="submission" date="2009-11" db="EMBL/GenBank/DDBJ databases">
        <title>The Genome Sequence of Allomyces macrogynus strain ATCC 38327.</title>
        <authorList>
            <consortium name="The Broad Institute Genome Sequencing Platform"/>
            <person name="Russ C."/>
            <person name="Cuomo C."/>
            <person name="Shea T."/>
            <person name="Young S.K."/>
            <person name="Zeng Q."/>
            <person name="Koehrsen M."/>
            <person name="Haas B."/>
            <person name="Borodovsky M."/>
            <person name="Guigo R."/>
            <person name="Alvarado L."/>
            <person name="Berlin A."/>
            <person name="Borenstein D."/>
            <person name="Chen Z."/>
            <person name="Engels R."/>
            <person name="Freedman E."/>
            <person name="Gellesch M."/>
            <person name="Goldberg J."/>
            <person name="Griggs A."/>
            <person name="Gujja S."/>
            <person name="Heiman D."/>
            <person name="Hepburn T."/>
            <person name="Howarth C."/>
            <person name="Jen D."/>
            <person name="Larson L."/>
            <person name="Lewis B."/>
            <person name="Mehta T."/>
            <person name="Park D."/>
            <person name="Pearson M."/>
            <person name="Roberts A."/>
            <person name="Saif S."/>
            <person name="Shenoy N."/>
            <person name="Sisk P."/>
            <person name="Stolte C."/>
            <person name="Sykes S."/>
            <person name="Walk T."/>
            <person name="White J."/>
            <person name="Yandava C."/>
            <person name="Burger G."/>
            <person name="Gray M.W."/>
            <person name="Holland P.W.H."/>
            <person name="King N."/>
            <person name="Lang F.B.F."/>
            <person name="Roger A.J."/>
            <person name="Ruiz-Trillo I."/>
            <person name="Lander E."/>
            <person name="Nusbaum C."/>
        </authorList>
    </citation>
    <scope>NUCLEOTIDE SEQUENCE [LARGE SCALE GENOMIC DNA]</scope>
    <source>
        <strain evidence="11">ATCC 38327</strain>
    </source>
</reference>
<evidence type="ECO:0000256" key="9">
    <source>
        <dbReference type="SAM" id="Phobius"/>
    </source>
</evidence>
<dbReference type="PANTHER" id="PTHR12952">
    <property type="entry name" value="SYS1"/>
    <property type="match status" value="1"/>
</dbReference>
<dbReference type="EMBL" id="GG745333">
    <property type="protein sequence ID" value="KNE58838.1"/>
    <property type="molecule type" value="Genomic_DNA"/>
</dbReference>
<name>A0A0L0S8B4_ALLM3</name>
<dbReference type="AlphaFoldDB" id="A0A0L0S8B4"/>
<dbReference type="eggNOG" id="KOG4697">
    <property type="taxonomic scope" value="Eukaryota"/>
</dbReference>
<dbReference type="STRING" id="578462.A0A0L0S8B4"/>
<evidence type="ECO:0008006" key="12">
    <source>
        <dbReference type="Google" id="ProtNLM"/>
    </source>
</evidence>
<dbReference type="InterPro" id="IPR019185">
    <property type="entry name" value="Integral_membrane_SYS1-rel"/>
</dbReference>
<comment type="similarity">
    <text evidence="2">Belongs to the SYS1 family.</text>
</comment>
<evidence type="ECO:0000256" key="6">
    <source>
        <dbReference type="ARBA" id="ARBA00022989"/>
    </source>
</evidence>
<gene>
    <name evidence="10" type="ORF">AMAG_04382</name>
</gene>
<evidence type="ECO:0000256" key="5">
    <source>
        <dbReference type="ARBA" id="ARBA00022927"/>
    </source>
</evidence>
<protein>
    <recommendedName>
        <fullName evidence="12">Integral membrane protein</fullName>
    </recommendedName>
</protein>
<sequence>MALGSFRLSVFDPYLVVAQIVAMQAAFYASLSILILFGTVLTGTPISLDHVLAYHELVSTTATGWMVFIATLLNAGAMCIALVLIVQRAKLVLDFACTLYGLHLAVSVIYNDWRLPDAFMWYLANLLALVIVAMGGEHLCMQRELEPIAVGVGMHRSSSNAGSASSIARKKSRARNASNGTGWAAAIGKLKLPTWGGGNGGAGAGGAQSNGASSSSGGVGAGAWPLQQLWGGSSGAQRERLLPA</sequence>
<evidence type="ECO:0000313" key="10">
    <source>
        <dbReference type="EMBL" id="KNE58838.1"/>
    </source>
</evidence>
<evidence type="ECO:0000256" key="8">
    <source>
        <dbReference type="ARBA" id="ARBA00023136"/>
    </source>
</evidence>
<keyword evidence="6 9" id="KW-1133">Transmembrane helix</keyword>
<evidence type="ECO:0000256" key="7">
    <source>
        <dbReference type="ARBA" id="ARBA00023034"/>
    </source>
</evidence>
<dbReference type="Pfam" id="PF09801">
    <property type="entry name" value="SYS1"/>
    <property type="match status" value="1"/>
</dbReference>
<evidence type="ECO:0000256" key="4">
    <source>
        <dbReference type="ARBA" id="ARBA00022692"/>
    </source>
</evidence>
<dbReference type="Proteomes" id="UP000054350">
    <property type="component" value="Unassembled WGS sequence"/>
</dbReference>
<evidence type="ECO:0000256" key="1">
    <source>
        <dbReference type="ARBA" id="ARBA00004653"/>
    </source>
</evidence>
<feature type="transmembrane region" description="Helical" evidence="9">
    <location>
        <begin position="91"/>
        <end position="113"/>
    </location>
</feature>
<dbReference type="GO" id="GO:0006895">
    <property type="term" value="P:Golgi to endosome transport"/>
    <property type="evidence" value="ECO:0007669"/>
    <property type="project" value="TreeGrafter"/>
</dbReference>
<reference evidence="10 11" key="1">
    <citation type="submission" date="2009-11" db="EMBL/GenBank/DDBJ databases">
        <title>Annotation of Allomyces macrogynus ATCC 38327.</title>
        <authorList>
            <consortium name="The Broad Institute Genome Sequencing Platform"/>
            <person name="Russ C."/>
            <person name="Cuomo C."/>
            <person name="Burger G."/>
            <person name="Gray M.W."/>
            <person name="Holland P.W.H."/>
            <person name="King N."/>
            <person name="Lang F.B.F."/>
            <person name="Roger A.J."/>
            <person name="Ruiz-Trillo I."/>
            <person name="Young S.K."/>
            <person name="Zeng Q."/>
            <person name="Gargeya S."/>
            <person name="Fitzgerald M."/>
            <person name="Haas B."/>
            <person name="Abouelleil A."/>
            <person name="Alvarado L."/>
            <person name="Arachchi H.M."/>
            <person name="Berlin A."/>
            <person name="Chapman S.B."/>
            <person name="Gearin G."/>
            <person name="Goldberg J."/>
            <person name="Griggs A."/>
            <person name="Gujja S."/>
            <person name="Hansen M."/>
            <person name="Heiman D."/>
            <person name="Howarth C."/>
            <person name="Larimer J."/>
            <person name="Lui A."/>
            <person name="MacDonald P.J.P."/>
            <person name="McCowen C."/>
            <person name="Montmayeur A."/>
            <person name="Murphy C."/>
            <person name="Neiman D."/>
            <person name="Pearson M."/>
            <person name="Priest M."/>
            <person name="Roberts A."/>
            <person name="Saif S."/>
            <person name="Shea T."/>
            <person name="Sisk P."/>
            <person name="Stolte C."/>
            <person name="Sykes S."/>
            <person name="Wortman J."/>
            <person name="Nusbaum C."/>
            <person name="Birren B."/>
        </authorList>
    </citation>
    <scope>NUCLEOTIDE SEQUENCE [LARGE SCALE GENOMIC DNA]</scope>
    <source>
        <strain evidence="10 11">ATCC 38327</strain>
    </source>
</reference>
<dbReference type="GO" id="GO:0043001">
    <property type="term" value="P:Golgi to plasma membrane protein transport"/>
    <property type="evidence" value="ECO:0007669"/>
    <property type="project" value="TreeGrafter"/>
</dbReference>
<keyword evidence="7" id="KW-0333">Golgi apparatus</keyword>
<dbReference type="OrthoDB" id="542931at2759"/>
<evidence type="ECO:0000256" key="3">
    <source>
        <dbReference type="ARBA" id="ARBA00022448"/>
    </source>
</evidence>
<dbReference type="VEuPathDB" id="FungiDB:AMAG_04382"/>
<accession>A0A0L0S8B4</accession>
<dbReference type="GO" id="GO:0005829">
    <property type="term" value="C:cytosol"/>
    <property type="evidence" value="ECO:0007669"/>
    <property type="project" value="GOC"/>
</dbReference>
<keyword evidence="4 9" id="KW-0812">Transmembrane</keyword>